<gene>
    <name evidence="1" type="ORF">FHS44_001514</name>
</gene>
<proteinExistence type="predicted"/>
<dbReference type="AlphaFoldDB" id="A0A7W7VL96"/>
<dbReference type="EMBL" id="JACHJP010000001">
    <property type="protein sequence ID" value="MBB4914442.1"/>
    <property type="molecule type" value="Genomic_DNA"/>
</dbReference>
<keyword evidence="2" id="KW-1185">Reference proteome</keyword>
<comment type="caution">
    <text evidence="1">The sequence shown here is derived from an EMBL/GenBank/DDBJ whole genome shotgun (WGS) entry which is preliminary data.</text>
</comment>
<accession>A0A7W7VL96</accession>
<dbReference type="RefSeq" id="WP_221460366.1">
    <property type="nucleotide sequence ID" value="NZ_JACHJP010000001.1"/>
</dbReference>
<evidence type="ECO:0000313" key="2">
    <source>
        <dbReference type="Proteomes" id="UP000552644"/>
    </source>
</evidence>
<reference evidence="1 2" key="1">
    <citation type="submission" date="2020-08" db="EMBL/GenBank/DDBJ databases">
        <title>Genomic Encyclopedia of Type Strains, Phase III (KMG-III): the genomes of soil and plant-associated and newly described type strains.</title>
        <authorList>
            <person name="Whitman W."/>
        </authorList>
    </citation>
    <scope>NUCLEOTIDE SEQUENCE [LARGE SCALE GENOMIC DNA]</scope>
    <source>
        <strain evidence="1 2">CECT 8840</strain>
    </source>
</reference>
<dbReference type="Proteomes" id="UP000552644">
    <property type="component" value="Unassembled WGS sequence"/>
</dbReference>
<organism evidence="1 2">
    <name type="scientific">Streptosporangium saharense</name>
    <dbReference type="NCBI Taxonomy" id="1706840"/>
    <lineage>
        <taxon>Bacteria</taxon>
        <taxon>Bacillati</taxon>
        <taxon>Actinomycetota</taxon>
        <taxon>Actinomycetes</taxon>
        <taxon>Streptosporangiales</taxon>
        <taxon>Streptosporangiaceae</taxon>
        <taxon>Streptosporangium</taxon>
    </lineage>
</organism>
<sequence length="269" mass="29735">MWFLTEAPSGNHAGNEATARQIVNEIVFTRIARVTLYSTNDLPKKVISGDDEAYRNELARVEQYSMGCSGMLLVNALDLTRARFGIPAQGDLETFISQYGAHPTLAQALAQALRLYWVGEYSASVHLAAPKIEAAARALLLEINKPLYRAAVGDATGQFPGLGVFLEHLVDSGFDPDWERFLRTLLLSDGANVRNFVAHGFMHDADRNTAALVLRACAVLMLITSEDAAQRDSAAVKSALMKPLGGRPHRSWRRRVTDTIRAAYFEFRR</sequence>
<name>A0A7W7VL96_9ACTN</name>
<evidence type="ECO:0000313" key="1">
    <source>
        <dbReference type="EMBL" id="MBB4914442.1"/>
    </source>
</evidence>
<evidence type="ECO:0008006" key="3">
    <source>
        <dbReference type="Google" id="ProtNLM"/>
    </source>
</evidence>
<protein>
    <recommendedName>
        <fullName evidence="3">DUF4209 domain-containing protein</fullName>
    </recommendedName>
</protein>